<dbReference type="EMBL" id="CP109135">
    <property type="protein sequence ID" value="WSD17510.1"/>
    <property type="molecule type" value="Genomic_DNA"/>
</dbReference>
<sequence>MDIDIAGPSRPSAIHLEAFMLRARRLVMALSALALAAGTGAATAGPVQADVGASAGAGAGAGADADARQLGFADCPTLSELPEGADPAKWRCEAMTATGHLTLGRVEVPIDRPLAITFAEGRVDGEFRQVFGAMAATPLRVRGTPLSITPRYGGYSDFESNDERRGELDLTFRISGPGVPRGCSIGTDAAPVHLVLKETDPSRVVSPDPLIVAFGVADNRFAAPGTSGCGRLGPVLDKVLRLPAPAGVNGIDLDARVALRSYGAVG</sequence>
<feature type="signal peptide" evidence="1">
    <location>
        <begin position="1"/>
        <end position="36"/>
    </location>
</feature>
<name>A0ABZ1HH42_STRPH</name>
<protein>
    <recommendedName>
        <fullName evidence="4">Secreted protein</fullName>
    </recommendedName>
</protein>
<organism evidence="2 3">
    <name type="scientific">Streptomyces phaeochromogenes</name>
    <dbReference type="NCBI Taxonomy" id="1923"/>
    <lineage>
        <taxon>Bacteria</taxon>
        <taxon>Bacillati</taxon>
        <taxon>Actinomycetota</taxon>
        <taxon>Actinomycetes</taxon>
        <taxon>Kitasatosporales</taxon>
        <taxon>Streptomycetaceae</taxon>
        <taxon>Streptomyces</taxon>
        <taxon>Streptomyces phaeochromogenes group</taxon>
    </lineage>
</organism>
<evidence type="ECO:0008006" key="4">
    <source>
        <dbReference type="Google" id="ProtNLM"/>
    </source>
</evidence>
<dbReference type="RefSeq" id="WP_326760592.1">
    <property type="nucleotide sequence ID" value="NZ_CP109135.1"/>
</dbReference>
<feature type="chain" id="PRO_5046252421" description="Secreted protein" evidence="1">
    <location>
        <begin position="37"/>
        <end position="266"/>
    </location>
</feature>
<keyword evidence="3" id="KW-1185">Reference proteome</keyword>
<proteinExistence type="predicted"/>
<accession>A0ABZ1HH42</accession>
<keyword evidence="1" id="KW-0732">Signal</keyword>
<evidence type="ECO:0000313" key="3">
    <source>
        <dbReference type="Proteomes" id="UP001340816"/>
    </source>
</evidence>
<evidence type="ECO:0000313" key="2">
    <source>
        <dbReference type="EMBL" id="WSD17510.1"/>
    </source>
</evidence>
<gene>
    <name evidence="2" type="ORF">OHB35_32135</name>
</gene>
<dbReference type="Proteomes" id="UP001340816">
    <property type="component" value="Chromosome"/>
</dbReference>
<reference evidence="2 3" key="1">
    <citation type="submission" date="2022-10" db="EMBL/GenBank/DDBJ databases">
        <title>The complete genomes of actinobacterial strains from the NBC collection.</title>
        <authorList>
            <person name="Joergensen T.S."/>
            <person name="Alvarez Arevalo M."/>
            <person name="Sterndorff E.B."/>
            <person name="Faurdal D."/>
            <person name="Vuksanovic O."/>
            <person name="Mourched A.-S."/>
            <person name="Charusanti P."/>
            <person name="Shaw S."/>
            <person name="Blin K."/>
            <person name="Weber T."/>
        </authorList>
    </citation>
    <scope>NUCLEOTIDE SEQUENCE [LARGE SCALE GENOMIC DNA]</scope>
    <source>
        <strain evidence="2 3">NBC 01752</strain>
    </source>
</reference>
<evidence type="ECO:0000256" key="1">
    <source>
        <dbReference type="SAM" id="SignalP"/>
    </source>
</evidence>